<accession>A0AAD4PYQ4</accession>
<dbReference type="GO" id="GO:0016787">
    <property type="term" value="F:hydrolase activity"/>
    <property type="evidence" value="ECO:0007669"/>
    <property type="project" value="UniProtKB-KW"/>
</dbReference>
<dbReference type="InterPro" id="IPR029058">
    <property type="entry name" value="AB_hydrolase_fold"/>
</dbReference>
<reference evidence="5" key="1">
    <citation type="submission" date="2021-12" db="EMBL/GenBank/DDBJ databases">
        <title>Convergent genome expansion in fungi linked to evolution of root-endophyte symbiosis.</title>
        <authorList>
            <consortium name="DOE Joint Genome Institute"/>
            <person name="Ke Y.-H."/>
            <person name="Bonito G."/>
            <person name="Liao H.-L."/>
            <person name="Looney B."/>
            <person name="Rojas-Flechas A."/>
            <person name="Nash J."/>
            <person name="Hameed K."/>
            <person name="Schadt C."/>
            <person name="Martin F."/>
            <person name="Crous P.W."/>
            <person name="Miettinen O."/>
            <person name="Magnuson J.K."/>
            <person name="Labbe J."/>
            <person name="Jacobson D."/>
            <person name="Doktycz M.J."/>
            <person name="Veneault-Fourrey C."/>
            <person name="Kuo A."/>
            <person name="Mondo S."/>
            <person name="Calhoun S."/>
            <person name="Riley R."/>
            <person name="Ohm R."/>
            <person name="LaButti K."/>
            <person name="Andreopoulos B."/>
            <person name="Pangilinan J."/>
            <person name="Nolan M."/>
            <person name="Tritt A."/>
            <person name="Clum A."/>
            <person name="Lipzen A."/>
            <person name="Daum C."/>
            <person name="Barry K."/>
            <person name="Grigoriev I.V."/>
            <person name="Vilgalys R."/>
        </authorList>
    </citation>
    <scope>NUCLEOTIDE SEQUENCE</scope>
    <source>
        <strain evidence="5">PMI_201</strain>
    </source>
</reference>
<dbReference type="GeneID" id="70241528"/>
<comment type="similarity">
    <text evidence="2">Belongs to the AB hydrolase superfamily. Epoxide hydrolase family.</text>
</comment>
<keyword evidence="3" id="KW-0732">Signal</keyword>
<evidence type="ECO:0000259" key="4">
    <source>
        <dbReference type="Pfam" id="PF00561"/>
    </source>
</evidence>
<feature type="domain" description="AB hydrolase-1" evidence="4">
    <location>
        <begin position="62"/>
        <end position="171"/>
    </location>
</feature>
<gene>
    <name evidence="5" type="ORF">BGW36DRAFT_296166</name>
</gene>
<feature type="chain" id="PRO_5042280278" evidence="3">
    <location>
        <begin position="22"/>
        <end position="346"/>
    </location>
</feature>
<dbReference type="InterPro" id="IPR000073">
    <property type="entry name" value="AB_hydrolase_1"/>
</dbReference>
<dbReference type="InterPro" id="IPR000639">
    <property type="entry name" value="Epox_hydrolase-like"/>
</dbReference>
<name>A0AAD4PYQ4_9EURO</name>
<evidence type="ECO:0000256" key="3">
    <source>
        <dbReference type="SAM" id="SignalP"/>
    </source>
</evidence>
<keyword evidence="6" id="KW-1185">Reference proteome</keyword>
<dbReference type="RefSeq" id="XP_046072665.1">
    <property type="nucleotide sequence ID" value="XM_046211241.1"/>
</dbReference>
<proteinExistence type="inferred from homology"/>
<dbReference type="Pfam" id="PF00561">
    <property type="entry name" value="Abhydrolase_1"/>
    <property type="match status" value="1"/>
</dbReference>
<evidence type="ECO:0000256" key="2">
    <source>
        <dbReference type="ARBA" id="ARBA00038334"/>
    </source>
</evidence>
<dbReference type="EMBL" id="JAJTJA010000006">
    <property type="protein sequence ID" value="KAH8697964.1"/>
    <property type="molecule type" value="Genomic_DNA"/>
</dbReference>
<dbReference type="AlphaFoldDB" id="A0AAD4PYQ4"/>
<dbReference type="PANTHER" id="PTHR43329">
    <property type="entry name" value="EPOXIDE HYDROLASE"/>
    <property type="match status" value="1"/>
</dbReference>
<sequence>MYPSIFSWCYTATWLFSALLAVEVTVNAANSPPPSRLAPLKFANTSTLNVAYYETGPSNGSAVILVHGFPYSIDAFAPVVPLLREKGYRVVVPYLRGYGETSFIHPSTARSAEQAALGSDIIALMDAINIDKAIFAGYDWGTVAVNVAAAVWPERCNGHVAANSYLIQNRTTAWVPLSPDAEALRWYYYLFLTARGAAGLSSNPKNWARTLWQKNSIGWEFSEEYLDITATAFENPDYVDIVVNFYRNRLLYAPGDPRYTDLAALLDAQPPISVRSVTFDPENSVVFPPTNGSSTAQYFTGPRCHYVLPNVAENVPFQAPGLFASAVFAVDGLPVVGGDYVCQKEL</sequence>
<keyword evidence="1 5" id="KW-0378">Hydrolase</keyword>
<evidence type="ECO:0000313" key="5">
    <source>
        <dbReference type="EMBL" id="KAH8697964.1"/>
    </source>
</evidence>
<dbReference type="SUPFAM" id="SSF53474">
    <property type="entry name" value="alpha/beta-Hydrolases"/>
    <property type="match status" value="1"/>
</dbReference>
<evidence type="ECO:0000256" key="1">
    <source>
        <dbReference type="ARBA" id="ARBA00022801"/>
    </source>
</evidence>
<dbReference type="Gene3D" id="3.40.50.1820">
    <property type="entry name" value="alpha/beta hydrolase"/>
    <property type="match status" value="1"/>
</dbReference>
<dbReference type="Proteomes" id="UP001201262">
    <property type="component" value="Unassembled WGS sequence"/>
</dbReference>
<organism evidence="5 6">
    <name type="scientific">Talaromyces proteolyticus</name>
    <dbReference type="NCBI Taxonomy" id="1131652"/>
    <lineage>
        <taxon>Eukaryota</taxon>
        <taxon>Fungi</taxon>
        <taxon>Dikarya</taxon>
        <taxon>Ascomycota</taxon>
        <taxon>Pezizomycotina</taxon>
        <taxon>Eurotiomycetes</taxon>
        <taxon>Eurotiomycetidae</taxon>
        <taxon>Eurotiales</taxon>
        <taxon>Trichocomaceae</taxon>
        <taxon>Talaromyces</taxon>
        <taxon>Talaromyces sect. Bacilispori</taxon>
    </lineage>
</organism>
<protein>
    <submittedName>
        <fullName evidence="5">Epoxide hydrolase</fullName>
    </submittedName>
</protein>
<dbReference type="PRINTS" id="PR00412">
    <property type="entry name" value="EPOXHYDRLASE"/>
</dbReference>
<feature type="signal peptide" evidence="3">
    <location>
        <begin position="1"/>
        <end position="21"/>
    </location>
</feature>
<evidence type="ECO:0000313" key="6">
    <source>
        <dbReference type="Proteomes" id="UP001201262"/>
    </source>
</evidence>
<comment type="caution">
    <text evidence="5">The sequence shown here is derived from an EMBL/GenBank/DDBJ whole genome shotgun (WGS) entry which is preliminary data.</text>
</comment>